<dbReference type="HOGENOM" id="CLU_130113_0_0_1"/>
<protein>
    <recommendedName>
        <fullName evidence="3">C2H2-type domain-containing protein</fullName>
    </recommendedName>
</protein>
<organism evidence="1">
    <name type="scientific">Oryza barthii</name>
    <dbReference type="NCBI Taxonomy" id="65489"/>
    <lineage>
        <taxon>Eukaryota</taxon>
        <taxon>Viridiplantae</taxon>
        <taxon>Streptophyta</taxon>
        <taxon>Embryophyta</taxon>
        <taxon>Tracheophyta</taxon>
        <taxon>Spermatophyta</taxon>
        <taxon>Magnoliopsida</taxon>
        <taxon>Liliopsida</taxon>
        <taxon>Poales</taxon>
        <taxon>Poaceae</taxon>
        <taxon>BOP clade</taxon>
        <taxon>Oryzoideae</taxon>
        <taxon>Oryzeae</taxon>
        <taxon>Oryzinae</taxon>
        <taxon>Oryza</taxon>
    </lineage>
</organism>
<dbReference type="AlphaFoldDB" id="A0A0D3GG27"/>
<accession>A0A0D3GG27</accession>
<dbReference type="PaxDb" id="65489-OBART06G13160.1"/>
<name>A0A0D3GG27_9ORYZ</name>
<reference evidence="1" key="2">
    <citation type="submission" date="2015-03" db="UniProtKB">
        <authorList>
            <consortium name="EnsemblPlants"/>
        </authorList>
    </citation>
    <scope>IDENTIFICATION</scope>
</reference>
<dbReference type="EnsemblPlants" id="OBART06G13160.1">
    <property type="protein sequence ID" value="OBART06G13160.1"/>
    <property type="gene ID" value="OBART06G13160"/>
</dbReference>
<evidence type="ECO:0008006" key="3">
    <source>
        <dbReference type="Google" id="ProtNLM"/>
    </source>
</evidence>
<reference evidence="1" key="1">
    <citation type="journal article" date="2009" name="Rice">
        <title>De Novo Next Generation Sequencing of Plant Genomes.</title>
        <authorList>
            <person name="Rounsley S."/>
            <person name="Marri P.R."/>
            <person name="Yu Y."/>
            <person name="He R."/>
            <person name="Sisneros N."/>
            <person name="Goicoechea J.L."/>
            <person name="Lee S.J."/>
            <person name="Angelova A."/>
            <person name="Kudrna D."/>
            <person name="Luo M."/>
            <person name="Affourtit J."/>
            <person name="Desany B."/>
            <person name="Knight J."/>
            <person name="Niazi F."/>
            <person name="Egholm M."/>
            <person name="Wing R.A."/>
        </authorList>
    </citation>
    <scope>NUCLEOTIDE SEQUENCE [LARGE SCALE GENOMIC DNA]</scope>
    <source>
        <strain evidence="1">cv. IRGC 105608</strain>
    </source>
</reference>
<evidence type="ECO:0000313" key="2">
    <source>
        <dbReference type="Proteomes" id="UP000026960"/>
    </source>
</evidence>
<dbReference type="Gramene" id="OBART06G13160.1">
    <property type="protein sequence ID" value="OBART06G13160.1"/>
    <property type="gene ID" value="OBART06G13160"/>
</dbReference>
<dbReference type="Proteomes" id="UP000026960">
    <property type="component" value="Chromosome 6"/>
</dbReference>
<proteinExistence type="predicted"/>
<dbReference type="eggNOG" id="ENOG502R49C">
    <property type="taxonomic scope" value="Eukaryota"/>
</dbReference>
<keyword evidence="2" id="KW-1185">Reference proteome</keyword>
<sequence length="187" mass="20488">MASSMEDNHSNSSQSLWRLSLFYPYLESVIADVQSSVLVDPVYICVECSEVHRNQQTMAAHCRSHIRSDGMEKGTVRHIKYNPDHTFSLLCHQSSNKIYYQVTVPNYPNNPNSSEIGVVWASDILKKCVDLGYLQHPASVNASSAVFVPAATPTELDLTLRLGPRSTAGSTNRQIVEALFAGSGGSA</sequence>
<evidence type="ECO:0000313" key="1">
    <source>
        <dbReference type="EnsemblPlants" id="OBART06G13160.1"/>
    </source>
</evidence>